<dbReference type="PANTHER" id="PTHR18964">
    <property type="entry name" value="ROK (REPRESSOR, ORF, KINASE) FAMILY"/>
    <property type="match status" value="1"/>
</dbReference>
<dbReference type="GO" id="GO:0003700">
    <property type="term" value="F:DNA-binding transcription factor activity"/>
    <property type="evidence" value="ECO:0007669"/>
    <property type="project" value="InterPro"/>
</dbReference>
<comment type="caution">
    <text evidence="3">The sequence shown here is derived from an EMBL/GenBank/DDBJ whole genome shotgun (WGS) entry which is preliminary data.</text>
</comment>
<keyword evidence="4" id="KW-1185">Reference proteome</keyword>
<sequence>MTDSEPRPSAPRHPGTNLAHLGDFNQAVVLDAVRRAPDGVSRTVLRDQTGLAAQTVSNIVRRLLDAGMVVESGKQTRGPGKPRTIVKLDPDGGYAAGVHLDPAVITCVLLDLAGATRARAAIPTPLDTDPHRIIALVADQVRRLVDESEIDRGRIAGIGIATPGPIDEDASEVVDPPLLFGWHRVPFRRILAEETSLAVESGKDTAAVAIGEMWAGSDTADDFVFFYVGTGFGVGVVHAGEVVRGTSGNAGEIGHIIVDPDGPPCECGLRGCLSACCMPSNLVREAESLGVIPDDRVSRSGPAISASFTRLCDAAGAGDERAGAILDTAADRVARGISVITNLLDVDRVVFGGPFWPRIADRFLARVPGIVDELAIGREFHSPRVDGTELGEDVGAIGAACLVLSRRLGVRSAKLRIGP</sequence>
<gene>
    <name evidence="3" type="ORF">BJY26_003161</name>
</gene>
<dbReference type="SUPFAM" id="SSF53067">
    <property type="entry name" value="Actin-like ATPase domain"/>
    <property type="match status" value="1"/>
</dbReference>
<dbReference type="InterPro" id="IPR049874">
    <property type="entry name" value="ROK_cs"/>
</dbReference>
<dbReference type="Pfam" id="PF12802">
    <property type="entry name" value="MarR_2"/>
    <property type="match status" value="1"/>
</dbReference>
<evidence type="ECO:0000259" key="2">
    <source>
        <dbReference type="Pfam" id="PF12802"/>
    </source>
</evidence>
<dbReference type="PANTHER" id="PTHR18964:SF149">
    <property type="entry name" value="BIFUNCTIONAL UDP-N-ACETYLGLUCOSAMINE 2-EPIMERASE_N-ACETYLMANNOSAMINE KINASE"/>
    <property type="match status" value="1"/>
</dbReference>
<dbReference type="InterPro" id="IPR036388">
    <property type="entry name" value="WH-like_DNA-bd_sf"/>
</dbReference>
<evidence type="ECO:0000256" key="1">
    <source>
        <dbReference type="ARBA" id="ARBA00006479"/>
    </source>
</evidence>
<dbReference type="InterPro" id="IPR000600">
    <property type="entry name" value="ROK"/>
</dbReference>
<reference evidence="3 4" key="1">
    <citation type="submission" date="2020-07" db="EMBL/GenBank/DDBJ databases">
        <title>Sequencing the genomes of 1000 actinobacteria strains.</title>
        <authorList>
            <person name="Klenk H.-P."/>
        </authorList>
    </citation>
    <scope>NUCLEOTIDE SEQUENCE [LARGE SCALE GENOMIC DNA]</scope>
    <source>
        <strain evidence="3 4">DSM 26341</strain>
    </source>
</reference>
<dbReference type="GO" id="GO:0016301">
    <property type="term" value="F:kinase activity"/>
    <property type="evidence" value="ECO:0007669"/>
    <property type="project" value="UniProtKB-KW"/>
</dbReference>
<dbReference type="Gene3D" id="3.30.420.40">
    <property type="match status" value="2"/>
</dbReference>
<organism evidence="3 4">
    <name type="scientific">Spelaeicoccus albus</name>
    <dbReference type="NCBI Taxonomy" id="1280376"/>
    <lineage>
        <taxon>Bacteria</taxon>
        <taxon>Bacillati</taxon>
        <taxon>Actinomycetota</taxon>
        <taxon>Actinomycetes</taxon>
        <taxon>Micrococcales</taxon>
        <taxon>Brevibacteriaceae</taxon>
        <taxon>Spelaeicoccus</taxon>
    </lineage>
</organism>
<name>A0A7Z0IIU2_9MICO</name>
<dbReference type="RefSeq" id="WP_179429137.1">
    <property type="nucleotide sequence ID" value="NZ_JACBZP010000001.1"/>
</dbReference>
<protein>
    <submittedName>
        <fullName evidence="3">Putative NBD/HSP70 family sugar kinase</fullName>
    </submittedName>
</protein>
<dbReference type="SUPFAM" id="SSF46785">
    <property type="entry name" value="Winged helix' DNA-binding domain"/>
    <property type="match status" value="1"/>
</dbReference>
<dbReference type="InterPro" id="IPR000835">
    <property type="entry name" value="HTH_MarR-typ"/>
</dbReference>
<dbReference type="Proteomes" id="UP000539111">
    <property type="component" value="Unassembled WGS sequence"/>
</dbReference>
<dbReference type="EMBL" id="JACBZP010000001">
    <property type="protein sequence ID" value="NYI68855.1"/>
    <property type="molecule type" value="Genomic_DNA"/>
</dbReference>
<dbReference type="InterPro" id="IPR036390">
    <property type="entry name" value="WH_DNA-bd_sf"/>
</dbReference>
<comment type="similarity">
    <text evidence="1">Belongs to the ROK (NagC/XylR) family.</text>
</comment>
<dbReference type="AlphaFoldDB" id="A0A7Z0IIU2"/>
<keyword evidence="3" id="KW-0808">Transferase</keyword>
<dbReference type="PROSITE" id="PS01125">
    <property type="entry name" value="ROK"/>
    <property type="match status" value="1"/>
</dbReference>
<keyword evidence="3" id="KW-0418">Kinase</keyword>
<feature type="domain" description="HTH marR-type" evidence="2">
    <location>
        <begin position="25"/>
        <end position="77"/>
    </location>
</feature>
<proteinExistence type="inferred from homology"/>
<dbReference type="Gene3D" id="1.10.10.10">
    <property type="entry name" value="Winged helix-like DNA-binding domain superfamily/Winged helix DNA-binding domain"/>
    <property type="match status" value="1"/>
</dbReference>
<dbReference type="Pfam" id="PF00480">
    <property type="entry name" value="ROK"/>
    <property type="match status" value="1"/>
</dbReference>
<accession>A0A7Z0IIU2</accession>
<evidence type="ECO:0000313" key="3">
    <source>
        <dbReference type="EMBL" id="NYI68855.1"/>
    </source>
</evidence>
<evidence type="ECO:0000313" key="4">
    <source>
        <dbReference type="Proteomes" id="UP000539111"/>
    </source>
</evidence>
<dbReference type="InterPro" id="IPR043129">
    <property type="entry name" value="ATPase_NBD"/>
</dbReference>